<dbReference type="InParanoid" id="S2JU38"/>
<dbReference type="GO" id="GO:0008270">
    <property type="term" value="F:zinc ion binding"/>
    <property type="evidence" value="ECO:0007669"/>
    <property type="project" value="UniProtKB-KW"/>
</dbReference>
<evidence type="ECO:0000256" key="2">
    <source>
        <dbReference type="ARBA" id="ARBA00004718"/>
    </source>
</evidence>
<dbReference type="PROSITE" id="PS51044">
    <property type="entry name" value="ZF_SP_RING"/>
    <property type="match status" value="1"/>
</dbReference>
<evidence type="ECO:0000313" key="12">
    <source>
        <dbReference type="EMBL" id="EPB91942.1"/>
    </source>
</evidence>
<keyword evidence="9" id="KW-0539">Nucleus</keyword>
<dbReference type="UniPathway" id="UPA00886"/>
<evidence type="ECO:0000256" key="10">
    <source>
        <dbReference type="PROSITE-ProRule" id="PRU00452"/>
    </source>
</evidence>
<keyword evidence="6 10" id="KW-0863">Zinc-finger</keyword>
<dbReference type="GO" id="GO:0016925">
    <property type="term" value="P:protein sumoylation"/>
    <property type="evidence" value="ECO:0007669"/>
    <property type="project" value="UniProtKB-UniPathway"/>
</dbReference>
<dbReference type="GO" id="GO:0030915">
    <property type="term" value="C:Smc5-Smc6 complex"/>
    <property type="evidence" value="ECO:0007669"/>
    <property type="project" value="InterPro"/>
</dbReference>
<reference evidence="13" key="1">
    <citation type="submission" date="2013-05" db="EMBL/GenBank/DDBJ databases">
        <title>The Genome sequence of Mucor circinelloides f. circinelloides 1006PhL.</title>
        <authorList>
            <consortium name="The Broad Institute Genomics Platform"/>
            <person name="Cuomo C."/>
            <person name="Earl A."/>
            <person name="Findley K."/>
            <person name="Lee S.C."/>
            <person name="Walker B."/>
            <person name="Young S."/>
            <person name="Zeng Q."/>
            <person name="Gargeya S."/>
            <person name="Fitzgerald M."/>
            <person name="Haas B."/>
            <person name="Abouelleil A."/>
            <person name="Allen A.W."/>
            <person name="Alvarado L."/>
            <person name="Arachchi H.M."/>
            <person name="Berlin A.M."/>
            <person name="Chapman S.B."/>
            <person name="Gainer-Dewar J."/>
            <person name="Goldberg J."/>
            <person name="Griggs A."/>
            <person name="Gujja S."/>
            <person name="Hansen M."/>
            <person name="Howarth C."/>
            <person name="Imamovic A."/>
            <person name="Ireland A."/>
            <person name="Larimer J."/>
            <person name="McCowan C."/>
            <person name="Murphy C."/>
            <person name="Pearson M."/>
            <person name="Poon T.W."/>
            <person name="Priest M."/>
            <person name="Roberts A."/>
            <person name="Saif S."/>
            <person name="Shea T."/>
            <person name="Sisk P."/>
            <person name="Sykes S."/>
            <person name="Wortman J."/>
            <person name="Nusbaum C."/>
            <person name="Birren B."/>
        </authorList>
    </citation>
    <scope>NUCLEOTIDE SEQUENCE [LARGE SCALE GENOMIC DNA]</scope>
    <source>
        <strain evidence="13">1006PhL</strain>
    </source>
</reference>
<dbReference type="VEuPathDB" id="FungiDB:HMPREF1544_01236"/>
<name>S2JU38_MUCC1</name>
<dbReference type="InterPro" id="IPR026846">
    <property type="entry name" value="Nse2(Mms21)"/>
</dbReference>
<dbReference type="CDD" id="cd16651">
    <property type="entry name" value="SPL-RING_NSE2"/>
    <property type="match status" value="1"/>
</dbReference>
<dbReference type="AlphaFoldDB" id="S2JU38"/>
<dbReference type="PANTHER" id="PTHR21330">
    <property type="entry name" value="E3 SUMO-PROTEIN LIGASE NSE2"/>
    <property type="match status" value="1"/>
</dbReference>
<evidence type="ECO:0000256" key="4">
    <source>
        <dbReference type="ARBA" id="ARBA00022679"/>
    </source>
</evidence>
<keyword evidence="13" id="KW-1185">Reference proteome</keyword>
<gene>
    <name evidence="12" type="ORF">HMPREF1544_01236</name>
</gene>
<dbReference type="Gene3D" id="3.30.40.10">
    <property type="entry name" value="Zinc/RING finger domain, C3HC4 (zinc finger)"/>
    <property type="match status" value="1"/>
</dbReference>
<sequence>MEAEQTLQDIKDGFALSSRTNFKPSLANDINDIYYLIQNAQNSLTLAAQGHEERNDAEKVAALDETYKQFVHLEHKLNLQKKAFTTLKQRIETGEKITDPIAYYDNLNQILDAESPDDATRIISDPKYQSFKQHLWNINHPDEMMPSLVANDNDDDDIVMGPTKISLKCPITMSWLEEPVTSAKCKHTYSKKAIFTLFPSMSHMITCPIPGCNKPLTRNDLMDDSLMADRVARAKEREAAADTTEFFDV</sequence>
<evidence type="ECO:0000256" key="9">
    <source>
        <dbReference type="ARBA" id="ARBA00023242"/>
    </source>
</evidence>
<evidence type="ECO:0000256" key="3">
    <source>
        <dbReference type="ARBA" id="ARBA00008212"/>
    </source>
</evidence>
<comment type="similarity">
    <text evidence="3">Belongs to the NSE2 family.</text>
</comment>
<dbReference type="SUPFAM" id="SSF57850">
    <property type="entry name" value="RING/U-box"/>
    <property type="match status" value="1"/>
</dbReference>
<evidence type="ECO:0000256" key="1">
    <source>
        <dbReference type="ARBA" id="ARBA00004123"/>
    </source>
</evidence>
<feature type="domain" description="SP-RING-type" evidence="11">
    <location>
        <begin position="154"/>
        <end position="236"/>
    </location>
</feature>
<dbReference type="GO" id="GO:0061665">
    <property type="term" value="F:SUMO ligase activity"/>
    <property type="evidence" value="ECO:0007669"/>
    <property type="project" value="TreeGrafter"/>
</dbReference>
<evidence type="ECO:0000256" key="8">
    <source>
        <dbReference type="ARBA" id="ARBA00022833"/>
    </source>
</evidence>
<organism evidence="12 13">
    <name type="scientific">Mucor circinelloides f. circinelloides (strain 1006PhL)</name>
    <name type="common">Mucormycosis agent</name>
    <name type="synonym">Calyptromyces circinelloides</name>
    <dbReference type="NCBI Taxonomy" id="1220926"/>
    <lineage>
        <taxon>Eukaryota</taxon>
        <taxon>Fungi</taxon>
        <taxon>Fungi incertae sedis</taxon>
        <taxon>Mucoromycota</taxon>
        <taxon>Mucoromycotina</taxon>
        <taxon>Mucoromycetes</taxon>
        <taxon>Mucorales</taxon>
        <taxon>Mucorineae</taxon>
        <taxon>Mucoraceae</taxon>
        <taxon>Mucor</taxon>
    </lineage>
</organism>
<dbReference type="PANTHER" id="PTHR21330:SF1">
    <property type="entry name" value="E3 SUMO-PROTEIN LIGASE NSE2"/>
    <property type="match status" value="1"/>
</dbReference>
<dbReference type="InterPro" id="IPR004181">
    <property type="entry name" value="Znf_MIZ"/>
</dbReference>
<comment type="subcellular location">
    <subcellularLocation>
        <location evidence="1">Nucleus</location>
    </subcellularLocation>
</comment>
<protein>
    <recommendedName>
        <fullName evidence="11">SP-RING-type domain-containing protein</fullName>
    </recommendedName>
</protein>
<accession>S2JU38</accession>
<dbReference type="STRING" id="1220926.S2JU38"/>
<evidence type="ECO:0000259" key="11">
    <source>
        <dbReference type="PROSITE" id="PS51044"/>
    </source>
</evidence>
<keyword evidence="5" id="KW-0479">Metal-binding</keyword>
<evidence type="ECO:0000313" key="13">
    <source>
        <dbReference type="Proteomes" id="UP000014254"/>
    </source>
</evidence>
<evidence type="ECO:0000256" key="5">
    <source>
        <dbReference type="ARBA" id="ARBA00022723"/>
    </source>
</evidence>
<keyword evidence="8" id="KW-0862">Zinc</keyword>
<dbReference type="EMBL" id="KE123904">
    <property type="protein sequence ID" value="EPB91942.1"/>
    <property type="molecule type" value="Genomic_DNA"/>
</dbReference>
<keyword evidence="7" id="KW-0833">Ubl conjugation pathway</keyword>
<dbReference type="GO" id="GO:0005634">
    <property type="term" value="C:nucleus"/>
    <property type="evidence" value="ECO:0007669"/>
    <property type="project" value="UniProtKB-SubCell"/>
</dbReference>
<proteinExistence type="inferred from homology"/>
<dbReference type="Proteomes" id="UP000014254">
    <property type="component" value="Unassembled WGS sequence"/>
</dbReference>
<evidence type="ECO:0000256" key="6">
    <source>
        <dbReference type="ARBA" id="ARBA00022771"/>
    </source>
</evidence>
<keyword evidence="4" id="KW-0808">Transferase</keyword>
<dbReference type="OrthoDB" id="26899at2759"/>
<dbReference type="eggNOG" id="KOG2979">
    <property type="taxonomic scope" value="Eukaryota"/>
</dbReference>
<dbReference type="InterPro" id="IPR013083">
    <property type="entry name" value="Znf_RING/FYVE/PHD"/>
</dbReference>
<dbReference type="OMA" id="VECKHIY"/>
<dbReference type="Pfam" id="PF11789">
    <property type="entry name" value="zf-Nse"/>
    <property type="match status" value="1"/>
</dbReference>
<dbReference type="GO" id="GO:0000724">
    <property type="term" value="P:double-strand break repair via homologous recombination"/>
    <property type="evidence" value="ECO:0007669"/>
    <property type="project" value="InterPro"/>
</dbReference>
<comment type="pathway">
    <text evidence="2">Protein modification; protein sumoylation.</text>
</comment>
<dbReference type="Gene3D" id="1.20.120.1010">
    <property type="match status" value="1"/>
</dbReference>
<evidence type="ECO:0000256" key="7">
    <source>
        <dbReference type="ARBA" id="ARBA00022786"/>
    </source>
</evidence>